<dbReference type="Gene3D" id="3.10.310.10">
    <property type="entry name" value="Diaminopimelate Epimerase, Chain A, domain 1"/>
    <property type="match status" value="2"/>
</dbReference>
<dbReference type="EC" id="5.3.2.8" evidence="4"/>
<dbReference type="EMBL" id="UPHQ01000004">
    <property type="protein sequence ID" value="VBA32253.1"/>
    <property type="molecule type" value="Genomic_DNA"/>
</dbReference>
<reference evidence="4 5" key="1">
    <citation type="submission" date="2018-09" db="EMBL/GenBank/DDBJ databases">
        <authorList>
            <person name="Tagini F."/>
        </authorList>
    </citation>
    <scope>NUCLEOTIDE SEQUENCE [LARGE SCALE GENOMIC DNA]</scope>
    <source>
        <strain evidence="4 5">MK13</strain>
    </source>
</reference>
<evidence type="ECO:0000313" key="5">
    <source>
        <dbReference type="Proteomes" id="UP000267289"/>
    </source>
</evidence>
<name>A0A498PPD6_9MYCO</name>
<proteinExistence type="inferred from homology"/>
<dbReference type="PANTHER" id="PTHR43709:SF3">
    <property type="entry name" value="ISOMERASE YBHH-RELATED"/>
    <property type="match status" value="1"/>
</dbReference>
<dbReference type="SUPFAM" id="SSF54506">
    <property type="entry name" value="Diaminopimelate epimerase-like"/>
    <property type="match status" value="2"/>
</dbReference>
<dbReference type="InterPro" id="IPR007400">
    <property type="entry name" value="PrpF-like"/>
</dbReference>
<dbReference type="GO" id="GO:0016853">
    <property type="term" value="F:isomerase activity"/>
    <property type="evidence" value="ECO:0007669"/>
    <property type="project" value="UniProtKB-KW"/>
</dbReference>
<keyword evidence="2 4" id="KW-0413">Isomerase</keyword>
<protein>
    <submittedName>
        <fullName evidence="4">4-oxalomesaconate tautomerase</fullName>
        <ecNumber evidence="4">5.3.2.8</ecNumber>
    </submittedName>
</protein>
<feature type="region of interest" description="Disordered" evidence="3">
    <location>
        <begin position="1"/>
        <end position="31"/>
    </location>
</feature>
<dbReference type="Proteomes" id="UP000267289">
    <property type="component" value="Unassembled WGS sequence"/>
</dbReference>
<dbReference type="PANTHER" id="PTHR43709">
    <property type="entry name" value="ACONITATE ISOMERASE-RELATED"/>
    <property type="match status" value="1"/>
</dbReference>
<accession>A0A498PPD6</accession>
<gene>
    <name evidence="4" type="primary">galD</name>
    <name evidence="4" type="ORF">LAUMK13_00042</name>
</gene>
<evidence type="ECO:0000313" key="4">
    <source>
        <dbReference type="EMBL" id="VBA32253.1"/>
    </source>
</evidence>
<feature type="compositionally biased region" description="Pro residues" evidence="3">
    <location>
        <begin position="1"/>
        <end position="11"/>
    </location>
</feature>
<sequence>MSMVKPKPPMPAVGRPPGQRAHPAGSGPQMISVPAMLMRGGTSKGVYLLKSDLDRVSADPNVLLPAVMGSPDHRQIDGLGGASSTTSKVAIVGPATRPGCDIDYLFAQVEVESMRVDWTPTCGNILAGVGPFAIERGLVATVDGHTSIRVHLVNTGATVTVSVPTPGGQVRYAGGFEISGVPGRAAAIDMVFSKFCGGSTGTLFPTGNPVDDVDGVAVTAIDAGVCAIIAHAQAFGIAGDESPRQLTGDRELLRDIESVRLRAACAMGLGDVTGRVLPKVMLISNSHLGDLRSRYFVPSSCHPTHAVSGALCLATAATFSDTVVGRLLPQRFTAGPLVIEHPAGAMDVEVVDGGRADGISAVLRSTARKLFDGCVFADLDKMVA</sequence>
<keyword evidence="5" id="KW-1185">Reference proteome</keyword>
<dbReference type="Pfam" id="PF04303">
    <property type="entry name" value="PrpF"/>
    <property type="match status" value="1"/>
</dbReference>
<comment type="similarity">
    <text evidence="1">Belongs to the PrpF family.</text>
</comment>
<organism evidence="4 5">
    <name type="scientific">Mycobacterium innocens</name>
    <dbReference type="NCBI Taxonomy" id="2341083"/>
    <lineage>
        <taxon>Bacteria</taxon>
        <taxon>Bacillati</taxon>
        <taxon>Actinomycetota</taxon>
        <taxon>Actinomycetes</taxon>
        <taxon>Mycobacteriales</taxon>
        <taxon>Mycobacteriaceae</taxon>
        <taxon>Mycobacterium</taxon>
    </lineage>
</organism>
<dbReference type="AlphaFoldDB" id="A0A498PPD6"/>
<evidence type="ECO:0000256" key="1">
    <source>
        <dbReference type="ARBA" id="ARBA00007673"/>
    </source>
</evidence>
<evidence type="ECO:0000256" key="3">
    <source>
        <dbReference type="SAM" id="MobiDB-lite"/>
    </source>
</evidence>
<evidence type="ECO:0000256" key="2">
    <source>
        <dbReference type="ARBA" id="ARBA00023235"/>
    </source>
</evidence>